<sequence length="106" mass="11894">MLASGPFASFVCGIALPKVKKHSAIKHGTPYTFECKSFSVALTKVTRSQPIWFAHVPASRTMYRTPCTPDPQLLPSSKTYPYSLPKLSTRHVLDQHRLKVEQRPVV</sequence>
<evidence type="ECO:0000313" key="1">
    <source>
        <dbReference type="EMBL" id="EEC17538.1"/>
    </source>
</evidence>
<dbReference type="EMBL" id="DS924794">
    <property type="protein sequence ID" value="EEC17538.1"/>
    <property type="molecule type" value="Genomic_DNA"/>
</dbReference>
<dbReference type="EnsemblMetazoa" id="ISCW012029-RA">
    <property type="protein sequence ID" value="ISCW012029-PA"/>
    <property type="gene ID" value="ISCW012029"/>
</dbReference>
<protein>
    <submittedName>
        <fullName evidence="1 2">Uncharacterized protein</fullName>
    </submittedName>
</protein>
<dbReference type="AlphaFoldDB" id="B7QFB6"/>
<dbReference type="HOGENOM" id="CLU_2226092_0_0_1"/>
<name>B7QFB6_IXOSC</name>
<evidence type="ECO:0000313" key="3">
    <source>
        <dbReference type="Proteomes" id="UP000001555"/>
    </source>
</evidence>
<dbReference type="EMBL" id="ABJB011048194">
    <property type="status" value="NOT_ANNOTATED_CDS"/>
    <property type="molecule type" value="Genomic_DNA"/>
</dbReference>
<dbReference type="VEuPathDB" id="VectorBase:ISCW012029"/>
<organism>
    <name type="scientific">Ixodes scapularis</name>
    <name type="common">Black-legged tick</name>
    <name type="synonym">Deer tick</name>
    <dbReference type="NCBI Taxonomy" id="6945"/>
    <lineage>
        <taxon>Eukaryota</taxon>
        <taxon>Metazoa</taxon>
        <taxon>Ecdysozoa</taxon>
        <taxon>Arthropoda</taxon>
        <taxon>Chelicerata</taxon>
        <taxon>Arachnida</taxon>
        <taxon>Acari</taxon>
        <taxon>Parasitiformes</taxon>
        <taxon>Ixodida</taxon>
        <taxon>Ixodoidea</taxon>
        <taxon>Ixodidae</taxon>
        <taxon>Ixodinae</taxon>
        <taxon>Ixodes</taxon>
    </lineage>
</organism>
<dbReference type="InParanoid" id="B7QFB6"/>
<reference evidence="2" key="2">
    <citation type="submission" date="2020-05" db="UniProtKB">
        <authorList>
            <consortium name="EnsemblMetazoa"/>
        </authorList>
    </citation>
    <scope>IDENTIFICATION</scope>
    <source>
        <strain evidence="2">wikel</strain>
    </source>
</reference>
<dbReference type="Proteomes" id="UP000001555">
    <property type="component" value="Unassembled WGS sequence"/>
</dbReference>
<accession>B7QFB6</accession>
<reference evidence="1 3" key="1">
    <citation type="submission" date="2008-03" db="EMBL/GenBank/DDBJ databases">
        <title>Annotation of Ixodes scapularis.</title>
        <authorList>
            <consortium name="Ixodes scapularis Genome Project Consortium"/>
            <person name="Caler E."/>
            <person name="Hannick L.I."/>
            <person name="Bidwell S."/>
            <person name="Joardar V."/>
            <person name="Thiagarajan M."/>
            <person name="Amedeo P."/>
            <person name="Galinsky K.J."/>
            <person name="Schobel S."/>
            <person name="Inman J."/>
            <person name="Hostetler J."/>
            <person name="Miller J."/>
            <person name="Hammond M."/>
            <person name="Megy K."/>
            <person name="Lawson D."/>
            <person name="Kodira C."/>
            <person name="Sutton G."/>
            <person name="Meyer J."/>
            <person name="Hill C.A."/>
            <person name="Birren B."/>
            <person name="Nene V."/>
            <person name="Collins F."/>
            <person name="Alarcon-Chaidez F."/>
            <person name="Wikel S."/>
            <person name="Strausberg R."/>
        </authorList>
    </citation>
    <scope>NUCLEOTIDE SEQUENCE [LARGE SCALE GENOMIC DNA]</scope>
    <source>
        <strain evidence="3">Wikel</strain>
        <strain evidence="1">Wikel colony</strain>
    </source>
</reference>
<evidence type="ECO:0000313" key="2">
    <source>
        <dbReference type="EnsemblMetazoa" id="ISCW012029-PA"/>
    </source>
</evidence>
<gene>
    <name evidence="1" type="ORF">IscW_ISCW012029</name>
</gene>
<dbReference type="PaxDb" id="6945-B7QFB6"/>
<keyword evidence="3" id="KW-1185">Reference proteome</keyword>
<proteinExistence type="predicted"/>